<evidence type="ECO:0000313" key="3">
    <source>
        <dbReference type="EMBL" id="EGV20348.1"/>
    </source>
</evidence>
<organism evidence="3 4">
    <name type="scientific">Thiocapsa marina 5811</name>
    <dbReference type="NCBI Taxonomy" id="768671"/>
    <lineage>
        <taxon>Bacteria</taxon>
        <taxon>Pseudomonadati</taxon>
        <taxon>Pseudomonadota</taxon>
        <taxon>Gammaproteobacteria</taxon>
        <taxon>Chromatiales</taxon>
        <taxon>Chromatiaceae</taxon>
        <taxon>Thiocapsa</taxon>
    </lineage>
</organism>
<feature type="domain" description="MOFRL" evidence="1">
    <location>
        <begin position="313"/>
        <end position="417"/>
    </location>
</feature>
<dbReference type="Pfam" id="PF05161">
    <property type="entry name" value="MOFRL"/>
    <property type="match status" value="1"/>
</dbReference>
<dbReference type="EMBL" id="AFWV01000001">
    <property type="protein sequence ID" value="EGV20348.1"/>
    <property type="molecule type" value="Genomic_DNA"/>
</dbReference>
<dbReference type="InterPro" id="IPR039760">
    <property type="entry name" value="MOFRL_protein"/>
</dbReference>
<dbReference type="InterPro" id="IPR037035">
    <property type="entry name" value="GK-like_C_sf"/>
</dbReference>
<proteinExistence type="predicted"/>
<dbReference type="PANTHER" id="PTHR12227:SF0">
    <property type="entry name" value="GLYCERATE KINASE"/>
    <property type="match status" value="1"/>
</dbReference>
<evidence type="ECO:0000313" key="4">
    <source>
        <dbReference type="Proteomes" id="UP000005459"/>
    </source>
</evidence>
<dbReference type="Pfam" id="PF13660">
    <property type="entry name" value="DUF4147"/>
    <property type="match status" value="1"/>
</dbReference>
<dbReference type="SUPFAM" id="SSF82544">
    <property type="entry name" value="GckA/TtuD-like"/>
    <property type="match status" value="1"/>
</dbReference>
<dbReference type="EC" id="1.1.1.81" evidence="3"/>
<dbReference type="eggNOG" id="COG2379">
    <property type="taxonomic scope" value="Bacteria"/>
</dbReference>
<dbReference type="GO" id="GO:0005737">
    <property type="term" value="C:cytoplasm"/>
    <property type="evidence" value="ECO:0007669"/>
    <property type="project" value="TreeGrafter"/>
</dbReference>
<dbReference type="AlphaFoldDB" id="F9U5C5"/>
<dbReference type="Gene3D" id="3.40.1480.10">
    <property type="entry name" value="MOFRL domain"/>
    <property type="match status" value="1"/>
</dbReference>
<keyword evidence="4" id="KW-1185">Reference proteome</keyword>
<dbReference type="Gene3D" id="3.40.50.10180">
    <property type="entry name" value="Glycerate kinase, MOFRL-like N-terminal domain"/>
    <property type="match status" value="1"/>
</dbReference>
<dbReference type="PATRIC" id="fig|768671.3.peg.145"/>
<keyword evidence="3" id="KW-0670">Pyruvate</keyword>
<dbReference type="Proteomes" id="UP000005459">
    <property type="component" value="Unassembled WGS sequence"/>
</dbReference>
<dbReference type="PANTHER" id="PTHR12227">
    <property type="entry name" value="GLYCERATE KINASE"/>
    <property type="match status" value="1"/>
</dbReference>
<feature type="domain" description="MOFRL-associated" evidence="2">
    <location>
        <begin position="23"/>
        <end position="222"/>
    </location>
</feature>
<dbReference type="InterPro" id="IPR007835">
    <property type="entry name" value="MOFRL"/>
</dbReference>
<name>F9U5C5_9GAMM</name>
<protein>
    <submittedName>
        <fullName evidence="3">Hydroxypyruvate reductase</fullName>
        <ecNumber evidence="3">1.1.1.81</ecNumber>
    </submittedName>
</protein>
<accession>F9U5C5</accession>
<gene>
    <name evidence="3" type="ORF">ThimaDRAFT_0126</name>
</gene>
<dbReference type="InterPro" id="IPR038614">
    <property type="entry name" value="GK_N_sf"/>
</dbReference>
<keyword evidence="3" id="KW-0560">Oxidoreductase</keyword>
<reference evidence="3 4" key="1">
    <citation type="submission" date="2011-06" db="EMBL/GenBank/DDBJ databases">
        <title>The draft genome of Thiocapsa marina 5811.</title>
        <authorList>
            <consortium name="US DOE Joint Genome Institute (JGI-PGF)"/>
            <person name="Lucas S."/>
            <person name="Han J."/>
            <person name="Cheng J.-F."/>
            <person name="Goodwin L."/>
            <person name="Pitluck S."/>
            <person name="Peters L."/>
            <person name="Land M.L."/>
            <person name="Hauser L."/>
            <person name="Vogl K."/>
            <person name="Liu Z."/>
            <person name="Imhoff J."/>
            <person name="Thiel V."/>
            <person name="Frigaard N.-U."/>
            <person name="Bryant D."/>
            <person name="Woyke T.J."/>
        </authorList>
    </citation>
    <scope>NUCLEOTIDE SEQUENCE [LARGE SCALE GENOMIC DNA]</scope>
    <source>
        <strain evidence="3 4">5811</strain>
    </source>
</reference>
<dbReference type="STRING" id="768671.ThimaDRAFT_0126"/>
<dbReference type="GO" id="GO:0016618">
    <property type="term" value="F:hydroxypyruvate reductase [NAD(P)H] activity"/>
    <property type="evidence" value="ECO:0007669"/>
    <property type="project" value="UniProtKB-EC"/>
</dbReference>
<evidence type="ECO:0000259" key="2">
    <source>
        <dbReference type="Pfam" id="PF13660"/>
    </source>
</evidence>
<dbReference type="GO" id="GO:0008887">
    <property type="term" value="F:glycerate kinase activity"/>
    <property type="evidence" value="ECO:0007669"/>
    <property type="project" value="InterPro"/>
</dbReference>
<sequence length="424" mass="42932">MPFSNPSFGAVSMADTAFARCLLLDVFAAALRAVEGRAVVGQALVARPPEGPVWICAIGKAAQSMALGACDALGSGLVGGLLITKPGHLDPAPFAGRGIECLLGGHPVPDAGSLAAGQRLLCALGELRSQTEVLFLLSGGASSLVEVPVAGLDLADLRRMNRWLLGSGLPIDAVNRVRKSVSRIKGGGLLSALGDRPTRVLAISDVPGDDPGVIGSGLLVPEVGLAEGIARLDLPAWLSDWVERGLTERGPLPRPGPCVELVATLDTAKAAAAEAGRRAGLAVRVEAQPLEGDAVLAGRRLARALLAGPPGLSIAGGETTLRLPDAPGRGGRNQHLALAAAIELAGHADAALLSAGTDGTDGPTEDAGALVDGATLERIRDAGLDAAHGLRHADSGRLLEASGDLIRTGPTGTNVMDLILGWRG</sequence>
<evidence type="ECO:0000259" key="1">
    <source>
        <dbReference type="Pfam" id="PF05161"/>
    </source>
</evidence>
<dbReference type="InterPro" id="IPR025286">
    <property type="entry name" value="MOFRL_assoc_dom"/>
</dbReference>